<organism evidence="2 3">
    <name type="scientific">Rhizoclosmatium globosum</name>
    <dbReference type="NCBI Taxonomy" id="329046"/>
    <lineage>
        <taxon>Eukaryota</taxon>
        <taxon>Fungi</taxon>
        <taxon>Fungi incertae sedis</taxon>
        <taxon>Chytridiomycota</taxon>
        <taxon>Chytridiomycota incertae sedis</taxon>
        <taxon>Chytridiomycetes</taxon>
        <taxon>Chytridiales</taxon>
        <taxon>Chytriomycetaceae</taxon>
        <taxon>Rhizoclosmatium</taxon>
    </lineage>
</organism>
<dbReference type="Proteomes" id="UP000193642">
    <property type="component" value="Unassembled WGS sequence"/>
</dbReference>
<keyword evidence="3" id="KW-1185">Reference proteome</keyword>
<name>A0A1Y2C7S6_9FUNG</name>
<reference evidence="2 3" key="1">
    <citation type="submission" date="2016-07" db="EMBL/GenBank/DDBJ databases">
        <title>Pervasive Adenine N6-methylation of Active Genes in Fungi.</title>
        <authorList>
            <consortium name="DOE Joint Genome Institute"/>
            <person name="Mondo S.J."/>
            <person name="Dannebaum R.O."/>
            <person name="Kuo R.C."/>
            <person name="Labutti K."/>
            <person name="Haridas S."/>
            <person name="Kuo A."/>
            <person name="Salamov A."/>
            <person name="Ahrendt S.R."/>
            <person name="Lipzen A."/>
            <person name="Sullivan W."/>
            <person name="Andreopoulos W.B."/>
            <person name="Clum A."/>
            <person name="Lindquist E."/>
            <person name="Daum C."/>
            <person name="Ramamoorthy G.K."/>
            <person name="Gryganskyi A."/>
            <person name="Culley D."/>
            <person name="Magnuson J.K."/>
            <person name="James T.Y."/>
            <person name="O'Malley M.A."/>
            <person name="Stajich J.E."/>
            <person name="Spatafora J.W."/>
            <person name="Visel A."/>
            <person name="Grigoriev I.V."/>
        </authorList>
    </citation>
    <scope>NUCLEOTIDE SEQUENCE [LARGE SCALE GENOMIC DNA]</scope>
    <source>
        <strain evidence="2 3">JEL800</strain>
    </source>
</reference>
<feature type="chain" id="PRO_5013254414" evidence="1">
    <location>
        <begin position="20"/>
        <end position="380"/>
    </location>
</feature>
<dbReference type="EMBL" id="MCGO01000026">
    <property type="protein sequence ID" value="ORY42996.1"/>
    <property type="molecule type" value="Genomic_DNA"/>
</dbReference>
<feature type="signal peptide" evidence="1">
    <location>
        <begin position="1"/>
        <end position="19"/>
    </location>
</feature>
<evidence type="ECO:0000313" key="2">
    <source>
        <dbReference type="EMBL" id="ORY42996.1"/>
    </source>
</evidence>
<proteinExistence type="predicted"/>
<accession>A0A1Y2C7S6</accession>
<sequence>MQFHRRLSVTALVVTSVLSQPMQDPFFALPMDNTLPMATDSTCDTSSCDSTLPMPPQQMPQAMMMMYAPAVTWGSTQVLGQLAMKDLSTQLGISMDQVGWIAQDMSMLTGSTSMDWMGGVQHICITRMVKPVHVIMVARTCLTVILKVIKIQKLPPPPMVHVLTQISNVFVSVRPPPVKKVQVIVQVIHPPPKVVKIIIQKVIEQRITILQQTLNIPLKSCTWMLSSSLHNMPWWSIPSSYSSSYTSRDNTAMDSNALETQNCTLSVMEQIAQNAEKLAGMSSMDMTQWVQPVADQMGVSPMVVSNIAATMAAGMMSVSGMDVKGVGMVDGMVGVGMVQLGMALGGGVMSVKPGNMTDTVPENASIMTESASNSVVGLGS</sequence>
<evidence type="ECO:0000256" key="1">
    <source>
        <dbReference type="SAM" id="SignalP"/>
    </source>
</evidence>
<protein>
    <submittedName>
        <fullName evidence="2">Uncharacterized protein</fullName>
    </submittedName>
</protein>
<gene>
    <name evidence="2" type="ORF">BCR33DRAFT_766697</name>
</gene>
<dbReference type="AlphaFoldDB" id="A0A1Y2C7S6"/>
<keyword evidence="1" id="KW-0732">Signal</keyword>
<comment type="caution">
    <text evidence="2">The sequence shown here is derived from an EMBL/GenBank/DDBJ whole genome shotgun (WGS) entry which is preliminary data.</text>
</comment>
<evidence type="ECO:0000313" key="3">
    <source>
        <dbReference type="Proteomes" id="UP000193642"/>
    </source>
</evidence>